<dbReference type="GO" id="GO:0003959">
    <property type="term" value="F:NADPH dehydrogenase activity"/>
    <property type="evidence" value="ECO:0007669"/>
    <property type="project" value="TreeGrafter"/>
</dbReference>
<organism evidence="9 10">
    <name type="scientific">Meyerozyma guilliermondii (strain ATCC 6260 / CBS 566 / DSM 6381 / JCM 1539 / NBRC 10279 / NRRL Y-324)</name>
    <name type="common">Yeast</name>
    <name type="synonym">Candida guilliermondii</name>
    <dbReference type="NCBI Taxonomy" id="294746"/>
    <lineage>
        <taxon>Eukaryota</taxon>
        <taxon>Fungi</taxon>
        <taxon>Dikarya</taxon>
        <taxon>Ascomycota</taxon>
        <taxon>Saccharomycotina</taxon>
        <taxon>Pichiomycetes</taxon>
        <taxon>Debaryomycetaceae</taxon>
        <taxon>Meyerozyma</taxon>
    </lineage>
</organism>
<feature type="domain" description="NADH:flavin oxidoreductase/NADH oxidase N-terminal" evidence="8">
    <location>
        <begin position="13"/>
        <end position="366"/>
    </location>
</feature>
<dbReference type="OrthoDB" id="276546at2759"/>
<evidence type="ECO:0000259" key="8">
    <source>
        <dbReference type="Pfam" id="PF00724"/>
    </source>
</evidence>
<evidence type="ECO:0000256" key="2">
    <source>
        <dbReference type="ARBA" id="ARBA00005979"/>
    </source>
</evidence>
<dbReference type="InterPro" id="IPR013785">
    <property type="entry name" value="Aldolase_TIM"/>
</dbReference>
<feature type="region of interest" description="Disordered" evidence="7">
    <location>
        <begin position="379"/>
        <end position="409"/>
    </location>
</feature>
<dbReference type="GO" id="GO:0042562">
    <property type="term" value="F:hormone binding"/>
    <property type="evidence" value="ECO:0007669"/>
    <property type="project" value="UniProtKB-ARBA"/>
</dbReference>
<dbReference type="Proteomes" id="UP000001997">
    <property type="component" value="Unassembled WGS sequence"/>
</dbReference>
<accession>A5DR57</accession>
<dbReference type="PANTHER" id="PTHR22893:SF91">
    <property type="entry name" value="NADPH DEHYDROGENASE 2-RELATED"/>
    <property type="match status" value="1"/>
</dbReference>
<dbReference type="KEGG" id="pgu:PGUG_05758"/>
<dbReference type="InterPro" id="IPR001155">
    <property type="entry name" value="OxRdtase_FMN_N"/>
</dbReference>
<comment type="similarity">
    <text evidence="2">Belongs to the NADH:flavin oxidoreductase/NADH oxidase family.</text>
</comment>
<evidence type="ECO:0000313" key="9">
    <source>
        <dbReference type="EMBL" id="EDK41660.1"/>
    </source>
</evidence>
<dbReference type="GO" id="GO:0010181">
    <property type="term" value="F:FMN binding"/>
    <property type="evidence" value="ECO:0007669"/>
    <property type="project" value="InterPro"/>
</dbReference>
<dbReference type="SUPFAM" id="SSF51395">
    <property type="entry name" value="FMN-linked oxidoreductases"/>
    <property type="match status" value="1"/>
</dbReference>
<dbReference type="GeneID" id="5123919"/>
<evidence type="ECO:0000256" key="1">
    <source>
        <dbReference type="ARBA" id="ARBA00001917"/>
    </source>
</evidence>
<keyword evidence="3" id="KW-0288">FMN</keyword>
<dbReference type="Gene3D" id="3.20.20.70">
    <property type="entry name" value="Aldolase class I"/>
    <property type="match status" value="1"/>
</dbReference>
<dbReference type="InterPro" id="IPR045247">
    <property type="entry name" value="Oye-like"/>
</dbReference>
<gene>
    <name evidence="9" type="ORF">PGUG_05758</name>
</gene>
<dbReference type="PANTHER" id="PTHR22893">
    <property type="entry name" value="NADH OXIDOREDUCTASE-RELATED"/>
    <property type="match status" value="1"/>
</dbReference>
<dbReference type="InParanoid" id="A5DR57"/>
<protein>
    <recommendedName>
        <fullName evidence="5">Probable NADPH dehydrogenase</fullName>
    </recommendedName>
    <alternativeName>
        <fullName evidence="6">Estrogen-binding protein</fullName>
    </alternativeName>
</protein>
<sequence>MSHVQISPLGDTKMFKPIKVGKNTLNHRVFFCPATRTRSLEDHTPSNLAVRYYDERTKFPGSLVVSEGTFPFAEAGLMEGVPGIWTERHTKAWKEIVKKVHDNKSFISLQLWNLGRAGGDPAYMKKSGVPLVGPSAIYDCDQNRQQAEEAGNPLRALTEQEIKDQIYKQYDKAAKNAVEAGFDYIELHGAHGYLLHQFIESASNQRTDEYGGSIENRARFVLELVDHMISIVGADKLGIRLSPWATFQGMPSIHGEIHPLTTYSYILHELEKRAEKGNRLAYVSLVEPRVNGNLDVDKQEQVGSNDFVEDVWKGTILKAGNYTYDAPHFTHAINDLENDRTLVGFARYNISNPDLVYRLKNGWELNPYDRSTFYGRDDLGYNTYPTHDETKRDGEEAKKRKPEPIAAAS</sequence>
<dbReference type="RefSeq" id="XP_001481995.1">
    <property type="nucleotide sequence ID" value="XM_001481945.1"/>
</dbReference>
<evidence type="ECO:0000256" key="7">
    <source>
        <dbReference type="SAM" id="MobiDB-lite"/>
    </source>
</evidence>
<comment type="cofactor">
    <cofactor evidence="1">
        <name>FMN</name>
        <dbReference type="ChEBI" id="CHEBI:58210"/>
    </cofactor>
</comment>
<dbReference type="AlphaFoldDB" id="A5DR57"/>
<dbReference type="eggNOG" id="KOG0134">
    <property type="taxonomic scope" value="Eukaryota"/>
</dbReference>
<comment type="function">
    <text evidence="4">Oxidoreductase that binds mammalian estrogens with high affinity.</text>
</comment>
<dbReference type="FunCoup" id="A5DR57">
    <property type="interactions" value="831"/>
</dbReference>
<proteinExistence type="inferred from homology"/>
<evidence type="ECO:0000313" key="10">
    <source>
        <dbReference type="Proteomes" id="UP000001997"/>
    </source>
</evidence>
<evidence type="ECO:0000256" key="6">
    <source>
        <dbReference type="ARBA" id="ARBA00075326"/>
    </source>
</evidence>
<dbReference type="FunFam" id="3.20.20.70:FF:000138">
    <property type="entry name" value="NADPH dehydrogenase 1"/>
    <property type="match status" value="1"/>
</dbReference>
<evidence type="ECO:0000256" key="4">
    <source>
        <dbReference type="ARBA" id="ARBA00056646"/>
    </source>
</evidence>
<evidence type="ECO:0000256" key="3">
    <source>
        <dbReference type="ARBA" id="ARBA00022643"/>
    </source>
</evidence>
<dbReference type="CDD" id="cd02933">
    <property type="entry name" value="OYE_like_FMN"/>
    <property type="match status" value="1"/>
</dbReference>
<evidence type="ECO:0000256" key="5">
    <source>
        <dbReference type="ARBA" id="ARBA00067604"/>
    </source>
</evidence>
<keyword evidence="3" id="KW-0285">Flavoprotein</keyword>
<dbReference type="Pfam" id="PF00724">
    <property type="entry name" value="Oxidored_FMN"/>
    <property type="match status" value="1"/>
</dbReference>
<dbReference type="VEuPathDB" id="FungiDB:PGUG_05758"/>
<dbReference type="OMA" id="LTRCMAG"/>
<name>A5DR57_PICGU</name>
<reference evidence="9 10" key="1">
    <citation type="journal article" date="2009" name="Nature">
        <title>Evolution of pathogenicity and sexual reproduction in eight Candida genomes.</title>
        <authorList>
            <person name="Butler G."/>
            <person name="Rasmussen M.D."/>
            <person name="Lin M.F."/>
            <person name="Santos M.A."/>
            <person name="Sakthikumar S."/>
            <person name="Munro C.A."/>
            <person name="Rheinbay E."/>
            <person name="Grabherr M."/>
            <person name="Forche A."/>
            <person name="Reedy J.L."/>
            <person name="Agrafioti I."/>
            <person name="Arnaud M.B."/>
            <person name="Bates S."/>
            <person name="Brown A.J."/>
            <person name="Brunke S."/>
            <person name="Costanzo M.C."/>
            <person name="Fitzpatrick D.A."/>
            <person name="de Groot P.W."/>
            <person name="Harris D."/>
            <person name="Hoyer L.L."/>
            <person name="Hube B."/>
            <person name="Klis F.M."/>
            <person name="Kodira C."/>
            <person name="Lennard N."/>
            <person name="Logue M.E."/>
            <person name="Martin R."/>
            <person name="Neiman A.M."/>
            <person name="Nikolaou E."/>
            <person name="Quail M.A."/>
            <person name="Quinn J."/>
            <person name="Santos M.C."/>
            <person name="Schmitzberger F.F."/>
            <person name="Sherlock G."/>
            <person name="Shah P."/>
            <person name="Silverstein K.A."/>
            <person name="Skrzypek M.S."/>
            <person name="Soll D."/>
            <person name="Staggs R."/>
            <person name="Stansfield I."/>
            <person name="Stumpf M.P."/>
            <person name="Sudbery P.E."/>
            <person name="Srikantha T."/>
            <person name="Zeng Q."/>
            <person name="Berman J."/>
            <person name="Berriman M."/>
            <person name="Heitman J."/>
            <person name="Gow N.A."/>
            <person name="Lorenz M.C."/>
            <person name="Birren B.W."/>
            <person name="Kellis M."/>
            <person name="Cuomo C.A."/>
        </authorList>
    </citation>
    <scope>NUCLEOTIDE SEQUENCE [LARGE SCALE GENOMIC DNA]</scope>
    <source>
        <strain evidence="10">ATCC 6260 / CBS 566 / DSM 6381 / JCM 1539 / NBRC 10279 / NRRL Y-324</strain>
    </source>
</reference>
<keyword evidence="10" id="KW-1185">Reference proteome</keyword>
<dbReference type="EMBL" id="CH408162">
    <property type="protein sequence ID" value="EDK41660.1"/>
    <property type="molecule type" value="Genomic_DNA"/>
</dbReference>
<feature type="compositionally biased region" description="Basic and acidic residues" evidence="7">
    <location>
        <begin position="386"/>
        <end position="398"/>
    </location>
</feature>
<dbReference type="HOGENOM" id="CLU_012153_0_0_1"/>